<organism evidence="2 3">
    <name type="scientific">Neisseria iguanae</name>
    <dbReference type="NCBI Taxonomy" id="90242"/>
    <lineage>
        <taxon>Bacteria</taxon>
        <taxon>Pseudomonadati</taxon>
        <taxon>Pseudomonadota</taxon>
        <taxon>Betaproteobacteria</taxon>
        <taxon>Neisseriales</taxon>
        <taxon>Neisseriaceae</taxon>
        <taxon>Neisseria</taxon>
    </lineage>
</organism>
<gene>
    <name evidence="2" type="ORF">C7N83_13390</name>
</gene>
<name>A0A2P7TWX4_9NEIS</name>
<feature type="region of interest" description="Disordered" evidence="1">
    <location>
        <begin position="1"/>
        <end position="32"/>
    </location>
</feature>
<feature type="compositionally biased region" description="Basic and acidic residues" evidence="1">
    <location>
        <begin position="7"/>
        <end position="25"/>
    </location>
</feature>
<protein>
    <submittedName>
        <fullName evidence="2">Uncharacterized protein</fullName>
    </submittedName>
</protein>
<sequence length="86" mass="9674">MSSENTPSKDKADDKGYDGKADRVFPHSKGFSDGIMRKAHRGCLLTETDKGYDGQVDRALLHSKKLSDGMIRKTYRGRPLTEEDKK</sequence>
<evidence type="ECO:0000256" key="1">
    <source>
        <dbReference type="SAM" id="MobiDB-lite"/>
    </source>
</evidence>
<dbReference type="OrthoDB" id="8606860at2"/>
<keyword evidence="3" id="KW-1185">Reference proteome</keyword>
<reference evidence="2 3" key="1">
    <citation type="submission" date="2018-03" db="EMBL/GenBank/DDBJ databases">
        <title>Neisseria weixii sp. nov., isolated from the intestinal contents of Tibetan Plateau pika (Ochotona curzoniae) in Yushu, Qinghai Province, China.</title>
        <authorList>
            <person name="Gui Z."/>
        </authorList>
    </citation>
    <scope>NUCLEOTIDE SEQUENCE [LARGE SCALE GENOMIC DNA]</scope>
    <source>
        <strain evidence="2 3">ATCC 51483</strain>
    </source>
</reference>
<dbReference type="RefSeq" id="WP_106743242.1">
    <property type="nucleotide sequence ID" value="NZ_PXYY01000148.1"/>
</dbReference>
<accession>A0A2P7TWX4</accession>
<proteinExistence type="predicted"/>
<dbReference type="Proteomes" id="UP000241868">
    <property type="component" value="Unassembled WGS sequence"/>
</dbReference>
<evidence type="ECO:0000313" key="2">
    <source>
        <dbReference type="EMBL" id="PSJ79248.1"/>
    </source>
</evidence>
<dbReference type="EMBL" id="PXYY01000148">
    <property type="protein sequence ID" value="PSJ79248.1"/>
    <property type="molecule type" value="Genomic_DNA"/>
</dbReference>
<evidence type="ECO:0000313" key="3">
    <source>
        <dbReference type="Proteomes" id="UP000241868"/>
    </source>
</evidence>
<dbReference type="AlphaFoldDB" id="A0A2P7TWX4"/>
<comment type="caution">
    <text evidence="2">The sequence shown here is derived from an EMBL/GenBank/DDBJ whole genome shotgun (WGS) entry which is preliminary data.</text>
</comment>